<organism evidence="4 5">
    <name type="scientific">Actinokineospora terrae</name>
    <dbReference type="NCBI Taxonomy" id="155974"/>
    <lineage>
        <taxon>Bacteria</taxon>
        <taxon>Bacillati</taxon>
        <taxon>Actinomycetota</taxon>
        <taxon>Actinomycetes</taxon>
        <taxon>Pseudonocardiales</taxon>
        <taxon>Pseudonocardiaceae</taxon>
        <taxon>Actinokineospora</taxon>
    </lineage>
</organism>
<dbReference type="InterPro" id="IPR003743">
    <property type="entry name" value="Zf-RING_7"/>
</dbReference>
<dbReference type="RefSeq" id="WP_092785571.1">
    <property type="nucleotide sequence ID" value="NZ_FOGI01000014.1"/>
</dbReference>
<protein>
    <submittedName>
        <fullName evidence="4">Uncharacterized protein</fullName>
    </submittedName>
</protein>
<sequence length="245" mass="27533">MKADPAVQRRLLDLAEVDAELSRVRHRRTSMPELAEITAAETAVRARRDAGVAVRTQLDDLDREAARQEKEIDAVRAREDRDRKLLQGGTIGAKQLADLEHELHSLERRQSVLEDDLLELMERREAVELDVKHAEVELAKAEHVLAEATHRRDENLADLDTVDARRTAERAKILPGLPADLLAFYERRVAQGRIGAALLRARRCGACRLELDSREISRIRETAADDVVECEECGAIMVRTAESGL</sequence>
<feature type="domain" description="CT398-like coiled coil hairpin" evidence="3">
    <location>
        <begin position="14"/>
        <end position="192"/>
    </location>
</feature>
<keyword evidence="1" id="KW-0175">Coiled coil</keyword>
<dbReference type="PANTHER" id="PTHR39082">
    <property type="entry name" value="PHOSPHOLIPASE C-BETA-2-RELATED"/>
    <property type="match status" value="1"/>
</dbReference>
<keyword evidence="5" id="KW-1185">Reference proteome</keyword>
<dbReference type="EMBL" id="FOGI01000014">
    <property type="protein sequence ID" value="SES43630.1"/>
    <property type="molecule type" value="Genomic_DNA"/>
</dbReference>
<feature type="coiled-coil region" evidence="1">
    <location>
        <begin position="58"/>
        <end position="151"/>
    </location>
</feature>
<dbReference type="PANTHER" id="PTHR39082:SF1">
    <property type="entry name" value="SCAVENGER RECEPTOR CLASS A MEMBER 3"/>
    <property type="match status" value="1"/>
</dbReference>
<evidence type="ECO:0000313" key="4">
    <source>
        <dbReference type="EMBL" id="SES43630.1"/>
    </source>
</evidence>
<feature type="domain" description="C4-type zinc ribbon" evidence="2">
    <location>
        <begin position="203"/>
        <end position="237"/>
    </location>
</feature>
<dbReference type="Pfam" id="PF02591">
    <property type="entry name" value="Zn_ribbon_9"/>
    <property type="match status" value="1"/>
</dbReference>
<dbReference type="Pfam" id="PF24481">
    <property type="entry name" value="CT398_CC"/>
    <property type="match status" value="1"/>
</dbReference>
<evidence type="ECO:0000313" key="5">
    <source>
        <dbReference type="Proteomes" id="UP000199051"/>
    </source>
</evidence>
<dbReference type="STRING" id="155974.SAMN04487818_11429"/>
<dbReference type="Proteomes" id="UP000199051">
    <property type="component" value="Unassembled WGS sequence"/>
</dbReference>
<evidence type="ECO:0000259" key="3">
    <source>
        <dbReference type="Pfam" id="PF24481"/>
    </source>
</evidence>
<dbReference type="InterPro" id="IPR052376">
    <property type="entry name" value="Oxidative_Scav/Glycosyltrans"/>
</dbReference>
<reference evidence="5" key="1">
    <citation type="submission" date="2016-10" db="EMBL/GenBank/DDBJ databases">
        <authorList>
            <person name="Varghese N."/>
            <person name="Submissions S."/>
        </authorList>
    </citation>
    <scope>NUCLEOTIDE SEQUENCE [LARGE SCALE GENOMIC DNA]</scope>
    <source>
        <strain evidence="5">DSM 44260</strain>
    </source>
</reference>
<dbReference type="InterPro" id="IPR056003">
    <property type="entry name" value="CT398_CC_hairpin"/>
</dbReference>
<name>A0A1H9XBT2_9PSEU</name>
<accession>A0A1H9XBT2</accession>
<evidence type="ECO:0000256" key="1">
    <source>
        <dbReference type="SAM" id="Coils"/>
    </source>
</evidence>
<evidence type="ECO:0000259" key="2">
    <source>
        <dbReference type="Pfam" id="PF02591"/>
    </source>
</evidence>
<gene>
    <name evidence="4" type="ORF">SAMN04487818_11429</name>
</gene>
<dbReference type="AlphaFoldDB" id="A0A1H9XBT2"/>
<proteinExistence type="predicted"/>
<dbReference type="Gene3D" id="1.10.287.1490">
    <property type="match status" value="1"/>
</dbReference>